<keyword evidence="1" id="KW-1133">Transmembrane helix</keyword>
<protein>
    <recommendedName>
        <fullName evidence="4">DUF3618 domain-containing protein</fullName>
    </recommendedName>
</protein>
<name>A0ABQ1GN00_9SPHN</name>
<dbReference type="EMBL" id="BMDW01000008">
    <property type="protein sequence ID" value="GGA47079.1"/>
    <property type="molecule type" value="Genomic_DNA"/>
</dbReference>
<evidence type="ECO:0008006" key="4">
    <source>
        <dbReference type="Google" id="ProtNLM"/>
    </source>
</evidence>
<feature type="transmembrane region" description="Helical" evidence="1">
    <location>
        <begin position="38"/>
        <end position="59"/>
    </location>
</feature>
<sequence length="65" mass="6605">MAERINEIEAVAREHKRVRDAAEAAIAAGAGGPQTWPVVPIAIGVGVGSAALAAALLYAGRGRKK</sequence>
<keyword evidence="3" id="KW-1185">Reference proteome</keyword>
<reference evidence="3" key="1">
    <citation type="journal article" date="2019" name="Int. J. Syst. Evol. Microbiol.">
        <title>The Global Catalogue of Microorganisms (GCM) 10K type strain sequencing project: providing services to taxonomists for standard genome sequencing and annotation.</title>
        <authorList>
            <consortium name="The Broad Institute Genomics Platform"/>
            <consortium name="The Broad Institute Genome Sequencing Center for Infectious Disease"/>
            <person name="Wu L."/>
            <person name="Ma J."/>
        </authorList>
    </citation>
    <scope>NUCLEOTIDE SEQUENCE [LARGE SCALE GENOMIC DNA]</scope>
    <source>
        <strain evidence="3">CGMCC 1.10106</strain>
    </source>
</reference>
<keyword evidence="1" id="KW-0812">Transmembrane</keyword>
<evidence type="ECO:0000313" key="3">
    <source>
        <dbReference type="Proteomes" id="UP000618591"/>
    </source>
</evidence>
<dbReference type="RefSeq" id="WP_188446408.1">
    <property type="nucleotide sequence ID" value="NZ_BMDW01000008.1"/>
</dbReference>
<accession>A0ABQ1GN00</accession>
<keyword evidence="1" id="KW-0472">Membrane</keyword>
<comment type="caution">
    <text evidence="2">The sequence shown here is derived from an EMBL/GenBank/DDBJ whole genome shotgun (WGS) entry which is preliminary data.</text>
</comment>
<dbReference type="Proteomes" id="UP000618591">
    <property type="component" value="Unassembled WGS sequence"/>
</dbReference>
<gene>
    <name evidence="2" type="ORF">GCM10011395_16630</name>
</gene>
<organism evidence="2 3">
    <name type="scientific">Sphingomonas psychrolutea</name>
    <dbReference type="NCBI Taxonomy" id="1259676"/>
    <lineage>
        <taxon>Bacteria</taxon>
        <taxon>Pseudomonadati</taxon>
        <taxon>Pseudomonadota</taxon>
        <taxon>Alphaproteobacteria</taxon>
        <taxon>Sphingomonadales</taxon>
        <taxon>Sphingomonadaceae</taxon>
        <taxon>Sphingomonas</taxon>
    </lineage>
</organism>
<evidence type="ECO:0000313" key="2">
    <source>
        <dbReference type="EMBL" id="GGA47079.1"/>
    </source>
</evidence>
<evidence type="ECO:0000256" key="1">
    <source>
        <dbReference type="SAM" id="Phobius"/>
    </source>
</evidence>
<proteinExistence type="predicted"/>